<accession>A0A9P4N0Z7</accession>
<comment type="caution">
    <text evidence="1">The sequence shown here is derived from an EMBL/GenBank/DDBJ whole genome shotgun (WGS) entry which is preliminary data.</text>
</comment>
<gene>
    <name evidence="1" type="ORF">CC78DRAFT_595776</name>
</gene>
<dbReference type="AlphaFoldDB" id="A0A9P4N0Z7"/>
<evidence type="ECO:0000313" key="2">
    <source>
        <dbReference type="Proteomes" id="UP000800093"/>
    </source>
</evidence>
<evidence type="ECO:0000313" key="1">
    <source>
        <dbReference type="EMBL" id="KAF2258224.1"/>
    </source>
</evidence>
<name>A0A9P4N0Z7_9PLEO</name>
<dbReference type="EMBL" id="ML986775">
    <property type="protein sequence ID" value="KAF2258224.1"/>
    <property type="molecule type" value="Genomic_DNA"/>
</dbReference>
<proteinExistence type="predicted"/>
<reference evidence="2" key="1">
    <citation type="journal article" date="2020" name="Stud. Mycol.">
        <title>101 Dothideomycetes genomes: A test case for predicting lifestyles and emergence of pathogens.</title>
        <authorList>
            <person name="Haridas S."/>
            <person name="Albert R."/>
            <person name="Binder M."/>
            <person name="Bloem J."/>
            <person name="LaButti K."/>
            <person name="Salamov A."/>
            <person name="Andreopoulos B."/>
            <person name="Baker S."/>
            <person name="Barry K."/>
            <person name="Bills G."/>
            <person name="Bluhm B."/>
            <person name="Cannon C."/>
            <person name="Castanera R."/>
            <person name="Culley D."/>
            <person name="Daum C."/>
            <person name="Ezra D."/>
            <person name="Gonzalez J."/>
            <person name="Henrissat B."/>
            <person name="Kuo A."/>
            <person name="Liang C."/>
            <person name="Lipzen A."/>
            <person name="Lutzoni F."/>
            <person name="Magnuson J."/>
            <person name="Mondo S."/>
            <person name="Nolan M."/>
            <person name="Ohm R."/>
            <person name="Pangilinan J."/>
            <person name="Park H.-J."/>
            <person name="Ramirez L."/>
            <person name="Alfaro M."/>
            <person name="Sun H."/>
            <person name="Tritt A."/>
            <person name="Yoshinaga Y."/>
            <person name="Zwiers L.-H."/>
            <person name="Turgeon B."/>
            <person name="Goodwin S."/>
            <person name="Spatafora J."/>
            <person name="Crous P."/>
            <person name="Grigoriev I."/>
        </authorList>
    </citation>
    <scope>NUCLEOTIDE SEQUENCE [LARGE SCALE GENOMIC DNA]</scope>
    <source>
        <strain evidence="2">CBS 304.66</strain>
    </source>
</reference>
<sequence>MTRTCIIVIMYTALASDLVRKGADIGVCEWLWPRRISNAIPQAMGIFIITASPAWMLGLCRKRERDEHSRGRGGRFVGKRFSVVNLYLRRWTLRTKGIGEMASETSAPGHGDYERGYEAYNSHCASKFPLAQTWHDVIIRAVRSQRFFVIGVMGVIRVLMVQPDPVVGRFLGAWVL</sequence>
<dbReference type="Proteomes" id="UP000800093">
    <property type="component" value="Unassembled WGS sequence"/>
</dbReference>
<protein>
    <submittedName>
        <fullName evidence="1">Uncharacterized protein</fullName>
    </submittedName>
</protein>
<organism evidence="1 2">
    <name type="scientific">Lojkania enalia</name>
    <dbReference type="NCBI Taxonomy" id="147567"/>
    <lineage>
        <taxon>Eukaryota</taxon>
        <taxon>Fungi</taxon>
        <taxon>Dikarya</taxon>
        <taxon>Ascomycota</taxon>
        <taxon>Pezizomycotina</taxon>
        <taxon>Dothideomycetes</taxon>
        <taxon>Pleosporomycetidae</taxon>
        <taxon>Pleosporales</taxon>
        <taxon>Pleosporales incertae sedis</taxon>
        <taxon>Lojkania</taxon>
    </lineage>
</organism>
<keyword evidence="2" id="KW-1185">Reference proteome</keyword>